<name>A0A5J5I3Z7_9SPHN</name>
<dbReference type="EMBL" id="VYQA01000005">
    <property type="protein sequence ID" value="KAA9030801.1"/>
    <property type="molecule type" value="Genomic_DNA"/>
</dbReference>
<accession>A0A5J5I3Z7</accession>
<dbReference type="RefSeq" id="WP_150425356.1">
    <property type="nucleotide sequence ID" value="NZ_VYQB01000005.1"/>
</dbReference>
<protein>
    <recommendedName>
        <fullName evidence="6">DUF2946 domain-containing protein</fullName>
    </recommendedName>
</protein>
<evidence type="ECO:0000256" key="1">
    <source>
        <dbReference type="SAM" id="SignalP"/>
    </source>
</evidence>
<comment type="caution">
    <text evidence="3">The sequence shown here is derived from an EMBL/GenBank/DDBJ whole genome shotgun (WGS) entry which is preliminary data.</text>
</comment>
<organism evidence="3 4">
    <name type="scientific">Sphingobium limneticum</name>
    <dbReference type="NCBI Taxonomy" id="1007511"/>
    <lineage>
        <taxon>Bacteria</taxon>
        <taxon>Pseudomonadati</taxon>
        <taxon>Pseudomonadota</taxon>
        <taxon>Alphaproteobacteria</taxon>
        <taxon>Sphingomonadales</taxon>
        <taxon>Sphingomonadaceae</taxon>
        <taxon>Sphingobium</taxon>
    </lineage>
</organism>
<dbReference type="Proteomes" id="UP000325933">
    <property type="component" value="Unassembled WGS sequence"/>
</dbReference>
<keyword evidence="5" id="KW-1185">Reference proteome</keyword>
<dbReference type="Proteomes" id="UP000326364">
    <property type="component" value="Unassembled WGS sequence"/>
</dbReference>
<evidence type="ECO:0008006" key="6">
    <source>
        <dbReference type="Google" id="ProtNLM"/>
    </source>
</evidence>
<keyword evidence="1" id="KW-0732">Signal</keyword>
<reference evidence="4 5" key="1">
    <citation type="submission" date="2019-09" db="EMBL/GenBank/DDBJ databases">
        <authorList>
            <person name="Feng G."/>
        </authorList>
    </citation>
    <scope>NUCLEOTIDE SEQUENCE [LARGE SCALE GENOMIC DNA]</scope>
    <source>
        <strain evidence="3 4">KACC 19283</strain>
        <strain evidence="2 5">KACC 19284</strain>
    </source>
</reference>
<evidence type="ECO:0000313" key="2">
    <source>
        <dbReference type="EMBL" id="KAA9018165.1"/>
    </source>
</evidence>
<sequence>MFRGAFLFMCILLASLTMATAIHAREQAGAFDIECSGYVHSDTDEDRAPGDSDQAVTHHHGSCHGAAAFLPARSLSPNIFAFLNSPVRPQDRSALGRWISGPDLRPPIA</sequence>
<dbReference type="EMBL" id="VYQB01000005">
    <property type="protein sequence ID" value="KAA9018165.1"/>
    <property type="molecule type" value="Genomic_DNA"/>
</dbReference>
<feature type="chain" id="PRO_5023844284" description="DUF2946 domain-containing protein" evidence="1">
    <location>
        <begin position="25"/>
        <end position="109"/>
    </location>
</feature>
<evidence type="ECO:0000313" key="4">
    <source>
        <dbReference type="Proteomes" id="UP000325933"/>
    </source>
</evidence>
<evidence type="ECO:0000313" key="3">
    <source>
        <dbReference type="EMBL" id="KAA9030801.1"/>
    </source>
</evidence>
<feature type="signal peptide" evidence="1">
    <location>
        <begin position="1"/>
        <end position="24"/>
    </location>
</feature>
<evidence type="ECO:0000313" key="5">
    <source>
        <dbReference type="Proteomes" id="UP000326364"/>
    </source>
</evidence>
<proteinExistence type="predicted"/>
<gene>
    <name evidence="3" type="ORF">F4U95_08540</name>
    <name evidence="2" type="ORF">F4U96_08590</name>
</gene>
<dbReference type="AlphaFoldDB" id="A0A5J5I3Z7"/>